<dbReference type="InterPro" id="IPR025558">
    <property type="entry name" value="DUF4283"/>
</dbReference>
<gene>
    <name evidence="2" type="ORF">V6N11_073083</name>
</gene>
<feature type="domain" description="DUF4283" evidence="1">
    <location>
        <begin position="40"/>
        <end position="102"/>
    </location>
</feature>
<keyword evidence="3" id="KW-1185">Reference proteome</keyword>
<evidence type="ECO:0000259" key="1">
    <source>
        <dbReference type="Pfam" id="PF14111"/>
    </source>
</evidence>
<evidence type="ECO:0000313" key="3">
    <source>
        <dbReference type="Proteomes" id="UP001396334"/>
    </source>
</evidence>
<accession>A0ABR1ZAZ3</accession>
<evidence type="ECO:0000313" key="2">
    <source>
        <dbReference type="EMBL" id="KAK8477237.1"/>
    </source>
</evidence>
<reference evidence="2 3" key="1">
    <citation type="journal article" date="2024" name="G3 (Bethesda)">
        <title>Genome assembly of Hibiscus sabdariffa L. provides insights into metabolisms of medicinal natural products.</title>
        <authorList>
            <person name="Kim T."/>
        </authorList>
    </citation>
    <scope>NUCLEOTIDE SEQUENCE [LARGE SCALE GENOMIC DNA]</scope>
    <source>
        <strain evidence="2">TK-2024</strain>
        <tissue evidence="2">Old leaves</tissue>
    </source>
</reference>
<comment type="caution">
    <text evidence="2">The sequence shown here is derived from an EMBL/GenBank/DDBJ whole genome shotgun (WGS) entry which is preliminary data.</text>
</comment>
<organism evidence="2 3">
    <name type="scientific">Hibiscus sabdariffa</name>
    <name type="common">roselle</name>
    <dbReference type="NCBI Taxonomy" id="183260"/>
    <lineage>
        <taxon>Eukaryota</taxon>
        <taxon>Viridiplantae</taxon>
        <taxon>Streptophyta</taxon>
        <taxon>Embryophyta</taxon>
        <taxon>Tracheophyta</taxon>
        <taxon>Spermatophyta</taxon>
        <taxon>Magnoliopsida</taxon>
        <taxon>eudicotyledons</taxon>
        <taxon>Gunneridae</taxon>
        <taxon>Pentapetalae</taxon>
        <taxon>rosids</taxon>
        <taxon>malvids</taxon>
        <taxon>Malvales</taxon>
        <taxon>Malvaceae</taxon>
        <taxon>Malvoideae</taxon>
        <taxon>Hibiscus</taxon>
    </lineage>
</organism>
<dbReference type="Proteomes" id="UP001396334">
    <property type="component" value="Unassembled WGS sequence"/>
</dbReference>
<name>A0ABR1ZAZ3_9ROSI</name>
<proteinExistence type="predicted"/>
<dbReference type="Pfam" id="PF14111">
    <property type="entry name" value="DUF4283"/>
    <property type="match status" value="1"/>
</dbReference>
<sequence length="104" mass="12185">MASNTSLHQFEDLDFTNEEQSSIFTPSLSRDTHTINPIVFIIGKLFATKDVDNQTLIRAYTNIWKKDKLISISPIRANFFRFQFETVTKHTEIMNRGPWLFKDD</sequence>
<dbReference type="EMBL" id="JBBPBN010001881">
    <property type="protein sequence ID" value="KAK8477237.1"/>
    <property type="molecule type" value="Genomic_DNA"/>
</dbReference>
<protein>
    <recommendedName>
        <fullName evidence="1">DUF4283 domain-containing protein</fullName>
    </recommendedName>
</protein>